<dbReference type="KEGG" id="bspl:114847579"/>
<feature type="region of interest" description="Disordered" evidence="2">
    <location>
        <begin position="173"/>
        <end position="242"/>
    </location>
</feature>
<evidence type="ECO:0000256" key="2">
    <source>
        <dbReference type="SAM" id="MobiDB-lite"/>
    </source>
</evidence>
<reference evidence="4" key="1">
    <citation type="submission" date="2025-08" db="UniProtKB">
        <authorList>
            <consortium name="RefSeq"/>
        </authorList>
    </citation>
    <scope>IDENTIFICATION</scope>
</reference>
<evidence type="ECO:0000313" key="4">
    <source>
        <dbReference type="RefSeq" id="XP_028993326.1"/>
    </source>
</evidence>
<evidence type="ECO:0000313" key="3">
    <source>
        <dbReference type="Proteomes" id="UP000515150"/>
    </source>
</evidence>
<feature type="compositionally biased region" description="Polar residues" evidence="2">
    <location>
        <begin position="224"/>
        <end position="235"/>
    </location>
</feature>
<proteinExistence type="inferred from homology"/>
<protein>
    <submittedName>
        <fullName evidence="4">Sperm axonemal maintenance protein CFAP97D1 isoform X1</fullName>
    </submittedName>
</protein>
<feature type="compositionally biased region" description="Polar residues" evidence="2">
    <location>
        <begin position="173"/>
        <end position="187"/>
    </location>
</feature>
<feature type="compositionally biased region" description="Basic and acidic residues" evidence="2">
    <location>
        <begin position="209"/>
        <end position="220"/>
    </location>
</feature>
<dbReference type="CTD" id="101929355"/>
<dbReference type="AlphaFoldDB" id="A0A6P7LFG3"/>
<dbReference type="RefSeq" id="XP_028993326.1">
    <property type="nucleotide sequence ID" value="XM_029137493.3"/>
</dbReference>
<dbReference type="InterPro" id="IPR029488">
    <property type="entry name" value="Hmw/CFAP97"/>
</dbReference>
<gene>
    <name evidence="4" type="primary">cfap97d2</name>
</gene>
<dbReference type="PANTHER" id="PTHR33768">
    <property type="entry name" value="MIP11318P"/>
    <property type="match status" value="1"/>
</dbReference>
<comment type="similarity">
    <text evidence="1">Belongs to the CFAP97 family.</text>
</comment>
<accession>A0A6P7LFG3</accession>
<feature type="compositionally biased region" description="Polar residues" evidence="2">
    <location>
        <begin position="198"/>
        <end position="208"/>
    </location>
</feature>
<dbReference type="OrthoDB" id="2163395at2759"/>
<dbReference type="GeneID" id="114847579"/>
<evidence type="ECO:0000256" key="1">
    <source>
        <dbReference type="ARBA" id="ARBA00008315"/>
    </source>
</evidence>
<dbReference type="PANTHER" id="PTHR33768:SF7">
    <property type="entry name" value="CFAP97 DOMAIN CONTAINING 2"/>
    <property type="match status" value="1"/>
</dbReference>
<dbReference type="Pfam" id="PF13879">
    <property type="entry name" value="Hmw_CFAP97"/>
    <property type="match status" value="1"/>
</dbReference>
<dbReference type="InterPro" id="IPR038792">
    <property type="entry name" value="CFAP97D1/2"/>
</dbReference>
<sequence length="242" mass="28635">MEIPEQPQSERAVMQHRAYQPLQPAGNKYLQQKWDKASYDLHRRKVESAKAVVNTSPPKTYGHLALKLKKQQLEEEWTRKIERENDMLMEKIAHIMRTTGAVDNKMYYDRKSLSTKKRQQELLRITKENERILSRVSQCRPHYNVQSWHEDWLKTLKMMDRITRYPQRRANYQKGQYQGQEMLSRRSTGCDEEEKISSDASNHTNGKATSEENEKSRDTEETASETQQDIDTQPFSEPDVEE</sequence>
<name>A0A6P7LFG3_BETSP</name>
<organism evidence="3 4">
    <name type="scientific">Betta splendens</name>
    <name type="common">Siamese fighting fish</name>
    <dbReference type="NCBI Taxonomy" id="158456"/>
    <lineage>
        <taxon>Eukaryota</taxon>
        <taxon>Metazoa</taxon>
        <taxon>Chordata</taxon>
        <taxon>Craniata</taxon>
        <taxon>Vertebrata</taxon>
        <taxon>Euteleostomi</taxon>
        <taxon>Actinopterygii</taxon>
        <taxon>Neopterygii</taxon>
        <taxon>Teleostei</taxon>
        <taxon>Neoteleostei</taxon>
        <taxon>Acanthomorphata</taxon>
        <taxon>Anabantaria</taxon>
        <taxon>Anabantiformes</taxon>
        <taxon>Anabantoidei</taxon>
        <taxon>Osphronemidae</taxon>
        <taxon>Betta</taxon>
    </lineage>
</organism>
<dbReference type="Proteomes" id="UP000515150">
    <property type="component" value="Chromosome 21"/>
</dbReference>
<keyword evidence="3" id="KW-1185">Reference proteome</keyword>